<proteinExistence type="inferred from homology"/>
<protein>
    <submittedName>
        <fullName evidence="5">Predicted dehydrogenase</fullName>
    </submittedName>
</protein>
<sequence length="269" mass="29379">MSSSNLEFNKILVTGGSGGLGLAFTKLFLEKGKKVIIAGRTASSLESAKEDLSKTYSGKVSTSQIDLQNIKHFPEYVEQLLAEHPDLDAICLNAGIQKPISYAALESTEAVKDILQDTDDEITTNILSVVHLTTVLMPHLLKQPKAVICTVSSGLAFVPKAGVPVYCATKAFIHSWTLSLRYQLEKTNVRVIEVAPPLVESNLHRDHDDPDNNKKSKNSAALTVKDFITEVDQKWSAGDKEIAAGFAANSSKKWYDAYGEQLEKMNEGV</sequence>
<dbReference type="InterPro" id="IPR020904">
    <property type="entry name" value="Sc_DH/Rdtase_CS"/>
</dbReference>
<dbReference type="Pfam" id="PF00106">
    <property type="entry name" value="adh_short"/>
    <property type="match status" value="1"/>
</dbReference>
<dbReference type="GO" id="GO:0016491">
    <property type="term" value="F:oxidoreductase activity"/>
    <property type="evidence" value="ECO:0007669"/>
    <property type="project" value="UniProtKB-KW"/>
</dbReference>
<dbReference type="InterPro" id="IPR002347">
    <property type="entry name" value="SDR_fam"/>
</dbReference>
<accession>A0A0F7SFM9</accession>
<name>A0A0F7SFM9_PHARH</name>
<dbReference type="AlphaFoldDB" id="A0A0F7SFM9"/>
<organism evidence="5">
    <name type="scientific">Phaffia rhodozyma</name>
    <name type="common">Yeast</name>
    <name type="synonym">Xanthophyllomyces dendrorhous</name>
    <dbReference type="NCBI Taxonomy" id="264483"/>
    <lineage>
        <taxon>Eukaryota</taxon>
        <taxon>Fungi</taxon>
        <taxon>Dikarya</taxon>
        <taxon>Basidiomycota</taxon>
        <taxon>Agaricomycotina</taxon>
        <taxon>Tremellomycetes</taxon>
        <taxon>Cystofilobasidiales</taxon>
        <taxon>Mrakiaceae</taxon>
        <taxon>Phaffia</taxon>
    </lineage>
</organism>
<evidence type="ECO:0000313" key="5">
    <source>
        <dbReference type="EMBL" id="CDZ96398.1"/>
    </source>
</evidence>
<keyword evidence="3" id="KW-0560">Oxidoreductase</keyword>
<reference evidence="5" key="1">
    <citation type="submission" date="2014-08" db="EMBL/GenBank/DDBJ databases">
        <authorList>
            <person name="Sharma Rahul"/>
            <person name="Thines Marco"/>
        </authorList>
    </citation>
    <scope>NUCLEOTIDE SEQUENCE</scope>
</reference>
<evidence type="ECO:0000256" key="3">
    <source>
        <dbReference type="ARBA" id="ARBA00023002"/>
    </source>
</evidence>
<dbReference type="InterPro" id="IPR036291">
    <property type="entry name" value="NAD(P)-bd_dom_sf"/>
</dbReference>
<comment type="function">
    <text evidence="4">Putative oxidoreductase.</text>
</comment>
<keyword evidence="2" id="KW-0521">NADP</keyword>
<dbReference type="PANTHER" id="PTHR44196:SF1">
    <property type="entry name" value="DEHYDROGENASE_REDUCTASE SDR FAMILY MEMBER 7B"/>
    <property type="match status" value="1"/>
</dbReference>
<evidence type="ECO:0000256" key="1">
    <source>
        <dbReference type="ARBA" id="ARBA00006484"/>
    </source>
</evidence>
<dbReference type="Gene3D" id="3.40.50.720">
    <property type="entry name" value="NAD(P)-binding Rossmann-like Domain"/>
    <property type="match status" value="1"/>
</dbReference>
<dbReference type="EMBL" id="LN483144">
    <property type="protein sequence ID" value="CDZ96398.1"/>
    <property type="molecule type" value="Genomic_DNA"/>
</dbReference>
<evidence type="ECO:0000256" key="2">
    <source>
        <dbReference type="ARBA" id="ARBA00022857"/>
    </source>
</evidence>
<evidence type="ECO:0000256" key="4">
    <source>
        <dbReference type="ARBA" id="ARBA00037096"/>
    </source>
</evidence>
<dbReference type="PANTHER" id="PTHR44196">
    <property type="entry name" value="DEHYDROGENASE/REDUCTASE SDR FAMILY MEMBER 7B"/>
    <property type="match status" value="1"/>
</dbReference>
<dbReference type="SUPFAM" id="SSF51735">
    <property type="entry name" value="NAD(P)-binding Rossmann-fold domains"/>
    <property type="match status" value="1"/>
</dbReference>
<dbReference type="GO" id="GO:0016020">
    <property type="term" value="C:membrane"/>
    <property type="evidence" value="ECO:0007669"/>
    <property type="project" value="TreeGrafter"/>
</dbReference>
<dbReference type="PRINTS" id="PR00081">
    <property type="entry name" value="GDHRDH"/>
</dbReference>
<comment type="similarity">
    <text evidence="1">Belongs to the short-chain dehydrogenases/reductases (SDR) family.</text>
</comment>
<dbReference type="PROSITE" id="PS00061">
    <property type="entry name" value="ADH_SHORT"/>
    <property type="match status" value="1"/>
</dbReference>